<organism evidence="2 3">
    <name type="scientific">Coleophoma crateriformis</name>
    <dbReference type="NCBI Taxonomy" id="565419"/>
    <lineage>
        <taxon>Eukaryota</taxon>
        <taxon>Fungi</taxon>
        <taxon>Dikarya</taxon>
        <taxon>Ascomycota</taxon>
        <taxon>Pezizomycotina</taxon>
        <taxon>Leotiomycetes</taxon>
        <taxon>Helotiales</taxon>
        <taxon>Dermateaceae</taxon>
        <taxon>Coleophoma</taxon>
    </lineage>
</organism>
<keyword evidence="3" id="KW-1185">Reference proteome</keyword>
<dbReference type="InterPro" id="IPR031348">
    <property type="entry name" value="PigL_N"/>
</dbReference>
<dbReference type="EMBL" id="PDLN01000004">
    <property type="protein sequence ID" value="RDW87384.1"/>
    <property type="molecule type" value="Genomic_DNA"/>
</dbReference>
<protein>
    <recommendedName>
        <fullName evidence="1">Azaphilone pigments biosynthesis cluster protein L N-terminal domain-containing protein</fullName>
    </recommendedName>
</protein>
<dbReference type="Pfam" id="PF17111">
    <property type="entry name" value="PigL_N"/>
    <property type="match status" value="1"/>
</dbReference>
<comment type="caution">
    <text evidence="2">The sequence shown here is derived from an EMBL/GenBank/DDBJ whole genome shotgun (WGS) entry which is preliminary data.</text>
</comment>
<proteinExistence type="predicted"/>
<reference evidence="2 3" key="1">
    <citation type="journal article" date="2018" name="IMA Fungus">
        <title>IMA Genome-F 9: Draft genome sequence of Annulohypoxylon stygium, Aspergillus mulundensis, Berkeleyomyces basicola (syn. Thielaviopsis basicola), Ceratocystis smalleyi, two Cercospora beticola strains, Coleophoma cylindrospora, Fusarium fracticaudum, Phialophora cf. hyalina, and Morchella septimelata.</title>
        <authorList>
            <person name="Wingfield B.D."/>
            <person name="Bills G.F."/>
            <person name="Dong Y."/>
            <person name="Huang W."/>
            <person name="Nel W.J."/>
            <person name="Swalarsk-Parry B.S."/>
            <person name="Vaghefi N."/>
            <person name="Wilken P.M."/>
            <person name="An Z."/>
            <person name="de Beer Z.W."/>
            <person name="De Vos L."/>
            <person name="Chen L."/>
            <person name="Duong T.A."/>
            <person name="Gao Y."/>
            <person name="Hammerbacher A."/>
            <person name="Kikkert J.R."/>
            <person name="Li Y."/>
            <person name="Li H."/>
            <person name="Li K."/>
            <person name="Li Q."/>
            <person name="Liu X."/>
            <person name="Ma X."/>
            <person name="Naidoo K."/>
            <person name="Pethybridge S.J."/>
            <person name="Sun J."/>
            <person name="Steenkamp E.T."/>
            <person name="van der Nest M.A."/>
            <person name="van Wyk S."/>
            <person name="Wingfield M.J."/>
            <person name="Xiong C."/>
            <person name="Yue Q."/>
            <person name="Zhang X."/>
        </authorList>
    </citation>
    <scope>NUCLEOTIDE SEQUENCE [LARGE SCALE GENOMIC DNA]</scope>
    <source>
        <strain evidence="2 3">BP5796</strain>
    </source>
</reference>
<evidence type="ECO:0000259" key="1">
    <source>
        <dbReference type="Pfam" id="PF17111"/>
    </source>
</evidence>
<name>A0A3D8SMH3_9HELO</name>
<accession>A0A3D8SMH3</accession>
<dbReference type="OrthoDB" id="1577640at2759"/>
<sequence length="279" mass="30632">MADPPSVTASTIAVAGLAYASSRVLYEFISTIRDTPHVFQELNQYVAALNLDGRGGRLSESQVACLQEVKPTLEGCDAACKDFKTQMEELTAHSQGGRRSFKDSIKLNFQNKNIADFRMRVVAWKESLALALDVVLLTSMSANTDAFKALEVKIANAEVQITTDLKIVNTRLERLLALELESDEDLKIMTRKNEVEEQQKTTLIQCLSLCQAAADGITKTTGHSFKNNKVFGEARATYGDVGHVPAGSTIHSYNSNIASDKARVVMGNMDVASFLEFMR</sequence>
<evidence type="ECO:0000313" key="2">
    <source>
        <dbReference type="EMBL" id="RDW87384.1"/>
    </source>
</evidence>
<gene>
    <name evidence="2" type="ORF">BP5796_03078</name>
</gene>
<dbReference type="AlphaFoldDB" id="A0A3D8SMH3"/>
<feature type="domain" description="Azaphilone pigments biosynthesis cluster protein L N-terminal" evidence="1">
    <location>
        <begin position="2"/>
        <end position="211"/>
    </location>
</feature>
<dbReference type="Proteomes" id="UP000256328">
    <property type="component" value="Unassembled WGS sequence"/>
</dbReference>
<evidence type="ECO:0000313" key="3">
    <source>
        <dbReference type="Proteomes" id="UP000256328"/>
    </source>
</evidence>